<name>A0A2T0QXT5_9ACTN</name>
<dbReference type="InterPro" id="IPR003607">
    <property type="entry name" value="HD/PDEase_dom"/>
</dbReference>
<evidence type="ECO:0000313" key="3">
    <source>
        <dbReference type="EMBL" id="PRY10790.1"/>
    </source>
</evidence>
<dbReference type="SUPFAM" id="SSF109604">
    <property type="entry name" value="HD-domain/PDEase-like"/>
    <property type="match status" value="1"/>
</dbReference>
<reference evidence="3 4" key="1">
    <citation type="submission" date="2018-03" db="EMBL/GenBank/DDBJ databases">
        <title>Genomic Encyclopedia of Archaeal and Bacterial Type Strains, Phase II (KMG-II): from individual species to whole genera.</title>
        <authorList>
            <person name="Goeker M."/>
        </authorList>
    </citation>
    <scope>NUCLEOTIDE SEQUENCE [LARGE SCALE GENOMIC DNA]</scope>
    <source>
        <strain evidence="3 4">DSM 19711</strain>
    </source>
</reference>
<protein>
    <submittedName>
        <fullName evidence="3">HD domain-containing protein</fullName>
    </submittedName>
</protein>
<feature type="compositionally biased region" description="Polar residues" evidence="1">
    <location>
        <begin position="28"/>
        <end position="37"/>
    </location>
</feature>
<proteinExistence type="predicted"/>
<feature type="region of interest" description="Disordered" evidence="1">
    <location>
        <begin position="1"/>
        <end position="43"/>
    </location>
</feature>
<dbReference type="Pfam" id="PF01966">
    <property type="entry name" value="HD"/>
    <property type="match status" value="1"/>
</dbReference>
<evidence type="ECO:0000256" key="1">
    <source>
        <dbReference type="SAM" id="MobiDB-lite"/>
    </source>
</evidence>
<keyword evidence="4" id="KW-1185">Reference proteome</keyword>
<dbReference type="Gene3D" id="1.10.3210.10">
    <property type="entry name" value="Hypothetical protein af1432"/>
    <property type="match status" value="1"/>
</dbReference>
<comment type="caution">
    <text evidence="3">The sequence shown here is derived from an EMBL/GenBank/DDBJ whole genome shotgun (WGS) entry which is preliminary data.</text>
</comment>
<dbReference type="AlphaFoldDB" id="A0A2T0QXT5"/>
<evidence type="ECO:0000313" key="4">
    <source>
        <dbReference type="Proteomes" id="UP000238083"/>
    </source>
</evidence>
<dbReference type="InterPro" id="IPR006674">
    <property type="entry name" value="HD_domain"/>
</dbReference>
<accession>A0A2T0QXT5</accession>
<feature type="domain" description="HD" evidence="2">
    <location>
        <begin position="67"/>
        <end position="148"/>
    </location>
</feature>
<gene>
    <name evidence="3" type="ORF">CLV37_11554</name>
</gene>
<dbReference type="Proteomes" id="UP000238083">
    <property type="component" value="Unassembled WGS sequence"/>
</dbReference>
<evidence type="ECO:0000259" key="2">
    <source>
        <dbReference type="Pfam" id="PF01966"/>
    </source>
</evidence>
<sequence>MRVRLLAADPVPCHGERGSRDDEDVSGSEEQTMSSETDVAVSGPKGFVSGQAALDLAHELLSGVDARWAHTRLAAATARSIAHTVPEQDRELLVAAAALHDVGYAPALLRSGFHPLDGADHLAELGWPVRLVGLVAHHSGSRFMARARGLVDRLDAYPDEGGAVADALVYCDMTSTPDGREVRLAERLQEMHARHRGDPAAERQARREREPFLRASVARVQARLGPGRRVLPVPTQQHR</sequence>
<dbReference type="EMBL" id="PVZF01000015">
    <property type="protein sequence ID" value="PRY10790.1"/>
    <property type="molecule type" value="Genomic_DNA"/>
</dbReference>
<organism evidence="3 4">
    <name type="scientific">Kineococcus rhizosphaerae</name>
    <dbReference type="NCBI Taxonomy" id="559628"/>
    <lineage>
        <taxon>Bacteria</taxon>
        <taxon>Bacillati</taxon>
        <taxon>Actinomycetota</taxon>
        <taxon>Actinomycetes</taxon>
        <taxon>Kineosporiales</taxon>
        <taxon>Kineosporiaceae</taxon>
        <taxon>Kineococcus</taxon>
    </lineage>
</organism>
<dbReference type="CDD" id="cd00077">
    <property type="entry name" value="HDc"/>
    <property type="match status" value="1"/>
</dbReference>